<dbReference type="Gene3D" id="3.40.50.300">
    <property type="entry name" value="P-loop containing nucleotide triphosphate hydrolases"/>
    <property type="match status" value="1"/>
</dbReference>
<keyword evidence="6" id="KW-1185">Reference proteome</keyword>
<dbReference type="EMBL" id="STFF01000001">
    <property type="protein sequence ID" value="THU40583.1"/>
    <property type="molecule type" value="Genomic_DNA"/>
</dbReference>
<reference evidence="5 6" key="1">
    <citation type="submission" date="2019-04" db="EMBL/GenBank/DDBJ databases">
        <title>Niastella caeni sp. nov., isolated from activated sludge.</title>
        <authorList>
            <person name="Sheng M."/>
        </authorList>
    </citation>
    <scope>NUCLEOTIDE SEQUENCE [LARGE SCALE GENOMIC DNA]</scope>
    <source>
        <strain evidence="5 6">HX-2-15</strain>
    </source>
</reference>
<keyword evidence="3 5" id="KW-0067">ATP-binding</keyword>
<dbReference type="SMART" id="SM00382">
    <property type="entry name" value="AAA"/>
    <property type="match status" value="1"/>
</dbReference>
<keyword evidence="2" id="KW-0547">Nucleotide-binding</keyword>
<dbReference type="Pfam" id="PF00004">
    <property type="entry name" value="AAA"/>
    <property type="match status" value="1"/>
</dbReference>
<accession>A0A4S8HXV6</accession>
<comment type="caution">
    <text evidence="5">The sequence shown here is derived from an EMBL/GenBank/DDBJ whole genome shotgun (WGS) entry which is preliminary data.</text>
</comment>
<evidence type="ECO:0000256" key="3">
    <source>
        <dbReference type="ARBA" id="ARBA00022840"/>
    </source>
</evidence>
<dbReference type="GO" id="GO:0016887">
    <property type="term" value="F:ATP hydrolysis activity"/>
    <property type="evidence" value="ECO:0007669"/>
    <property type="project" value="InterPro"/>
</dbReference>
<dbReference type="SUPFAM" id="SSF52540">
    <property type="entry name" value="P-loop containing nucleoside triphosphate hydrolases"/>
    <property type="match status" value="1"/>
</dbReference>
<dbReference type="CDD" id="cd19481">
    <property type="entry name" value="RecA-like_protease"/>
    <property type="match status" value="1"/>
</dbReference>
<dbReference type="RefSeq" id="WP_136575076.1">
    <property type="nucleotide sequence ID" value="NZ_STFF01000001.1"/>
</dbReference>
<dbReference type="Proteomes" id="UP000306918">
    <property type="component" value="Unassembled WGS sequence"/>
</dbReference>
<evidence type="ECO:0000256" key="2">
    <source>
        <dbReference type="ARBA" id="ARBA00022741"/>
    </source>
</evidence>
<dbReference type="AlphaFoldDB" id="A0A4S8HXV6"/>
<organism evidence="5 6">
    <name type="scientific">Niastella caeni</name>
    <dbReference type="NCBI Taxonomy" id="2569763"/>
    <lineage>
        <taxon>Bacteria</taxon>
        <taxon>Pseudomonadati</taxon>
        <taxon>Bacteroidota</taxon>
        <taxon>Chitinophagia</taxon>
        <taxon>Chitinophagales</taxon>
        <taxon>Chitinophagaceae</taxon>
        <taxon>Niastella</taxon>
    </lineage>
</organism>
<feature type="domain" description="AAA+ ATPase" evidence="4">
    <location>
        <begin position="242"/>
        <end position="376"/>
    </location>
</feature>
<sequence>MLYPLHKHTAPSFGIEAALNDLRQIIVHRMQTHFNQHSLVLDKWLAETFGDQLIREEIIKSLPAEISAEEWITLLLSLVPHVQPSFFESIIAEHLPNGGDFAEFGGVKGSNHRSILPTGETVQFILAGTAIEQRLQIHQLFSEDHFFYRHGILWLEPVKEGEPVMSGRIVMAQDWIDKILLDKETVPRFGLDFPARRITTNMIWEDVVLNQQTRNYVNEISSWLQLHHKFNEDENLKRKIKPGYRVLFYGPSGTGKTLTAALLGKQFQKDVYRVDLSQVVSKYIGETEKNLESVFKKAETKNWILFFDEADALFGKRTNMQSAHDKYANQEVSYLLQRVEDYPGLLILATNFKSNLDEAFLRRFHSLIHFPMPNSAERLLLWQRSMPANLERHADIKLEELAKQYEISGASILNAVQYATLQTYARNNGVICQKDLIDGVRKEYLKEDKSF</sequence>
<dbReference type="InterPro" id="IPR027417">
    <property type="entry name" value="P-loop_NTPase"/>
</dbReference>
<dbReference type="InterPro" id="IPR050221">
    <property type="entry name" value="26S_Proteasome_ATPase"/>
</dbReference>
<proteinExistence type="inferred from homology"/>
<protein>
    <submittedName>
        <fullName evidence="5">ATP-binding protein</fullName>
    </submittedName>
</protein>
<evidence type="ECO:0000313" key="6">
    <source>
        <dbReference type="Proteomes" id="UP000306918"/>
    </source>
</evidence>
<name>A0A4S8HXV6_9BACT</name>
<dbReference type="GO" id="GO:0005524">
    <property type="term" value="F:ATP binding"/>
    <property type="evidence" value="ECO:0007669"/>
    <property type="project" value="UniProtKB-KW"/>
</dbReference>
<comment type="similarity">
    <text evidence="1">Belongs to the AAA ATPase family.</text>
</comment>
<evidence type="ECO:0000256" key="1">
    <source>
        <dbReference type="ARBA" id="ARBA00006914"/>
    </source>
</evidence>
<evidence type="ECO:0000259" key="4">
    <source>
        <dbReference type="SMART" id="SM00382"/>
    </source>
</evidence>
<gene>
    <name evidence="5" type="ORF">FAM09_00260</name>
</gene>
<dbReference type="PANTHER" id="PTHR23073">
    <property type="entry name" value="26S PROTEASOME REGULATORY SUBUNIT"/>
    <property type="match status" value="1"/>
</dbReference>
<dbReference type="OrthoDB" id="7438987at2"/>
<dbReference type="InterPro" id="IPR003959">
    <property type="entry name" value="ATPase_AAA_core"/>
</dbReference>
<evidence type="ECO:0000313" key="5">
    <source>
        <dbReference type="EMBL" id="THU40583.1"/>
    </source>
</evidence>
<dbReference type="InterPro" id="IPR003593">
    <property type="entry name" value="AAA+_ATPase"/>
</dbReference>